<keyword evidence="4 6" id="KW-1133">Transmembrane helix</keyword>
<gene>
    <name evidence="7" type="ORF">JI75_08300</name>
</gene>
<evidence type="ECO:0000256" key="2">
    <source>
        <dbReference type="ARBA" id="ARBA00022475"/>
    </source>
</evidence>
<keyword evidence="5 6" id="KW-0472">Membrane</keyword>
<dbReference type="Pfam" id="PF02361">
    <property type="entry name" value="CbiQ"/>
    <property type="match status" value="1"/>
</dbReference>
<dbReference type="PANTHER" id="PTHR34857:SF2">
    <property type="entry name" value="SLL0384 PROTEIN"/>
    <property type="match status" value="1"/>
</dbReference>
<dbReference type="InterPro" id="IPR051611">
    <property type="entry name" value="ECF_transporter_component"/>
</dbReference>
<keyword evidence="8" id="KW-1185">Reference proteome</keyword>
<evidence type="ECO:0000256" key="4">
    <source>
        <dbReference type="ARBA" id="ARBA00022989"/>
    </source>
</evidence>
<reference evidence="7 8" key="2">
    <citation type="journal article" date="2015" name="Genome Announc.">
        <title>Complete Genome Sequence of Coriobacteriaceae Strain 68-1-3, a Novel Mucus-Degrading Isolate from the Swine Intestinal Tract.</title>
        <authorList>
            <person name="Looft T."/>
            <person name="Bayles D.O."/>
            <person name="Alt D.P."/>
            <person name="Stanton T.B."/>
        </authorList>
    </citation>
    <scope>NUCLEOTIDE SEQUENCE [LARGE SCALE GENOMIC DNA]</scope>
    <source>
        <strain evidence="7 8">68-1-3</strain>
    </source>
</reference>
<evidence type="ECO:0000256" key="1">
    <source>
        <dbReference type="ARBA" id="ARBA00004141"/>
    </source>
</evidence>
<dbReference type="AlphaFoldDB" id="A0A0A8B5G7"/>
<dbReference type="PROSITE" id="PS51257">
    <property type="entry name" value="PROKAR_LIPOPROTEIN"/>
    <property type="match status" value="1"/>
</dbReference>
<evidence type="ECO:0000256" key="6">
    <source>
        <dbReference type="SAM" id="Phobius"/>
    </source>
</evidence>
<protein>
    <submittedName>
        <fullName evidence="7">Cobalt ABC transporter</fullName>
    </submittedName>
</protein>
<dbReference type="PANTHER" id="PTHR34857">
    <property type="entry name" value="SLL0384 PROTEIN"/>
    <property type="match status" value="1"/>
</dbReference>
<dbReference type="OrthoDB" id="6400at2"/>
<evidence type="ECO:0000256" key="3">
    <source>
        <dbReference type="ARBA" id="ARBA00022692"/>
    </source>
</evidence>
<dbReference type="EMBL" id="CP009302">
    <property type="protein sequence ID" value="AJC12645.1"/>
    <property type="molecule type" value="Genomic_DNA"/>
</dbReference>
<proteinExistence type="predicted"/>
<sequence length="251" mass="26055">MSGSFDRVESTLMNRLNPVTRFLGALVFAAACFCAETPAALGALLAAGFAFAAAAGMLRKSAFAALSVAAFSALLAVVQLLTTPEGALLVGLPWGYIGVGSVRAAASTVARLVAASVPLYVALSATDPNDLSNAAVKVLRVPYRYAFTFSSAIRFVPVFMDDMRGIVEAQTARGVRFDAAGPIRRLRLMAPLAVPLLVSSVRKTNSAAIAAEVRGFNLRTRESGYKSYPLGAGDAVAAAVVLALLAIAIAW</sequence>
<dbReference type="Proteomes" id="UP000031121">
    <property type="component" value="Chromosome"/>
</dbReference>
<dbReference type="InterPro" id="IPR003339">
    <property type="entry name" value="ABC/ECF_trnsptr_transmembrane"/>
</dbReference>
<accession>A0A0A8B5G7</accession>
<name>A0A0A8B5G7_9ACTN</name>
<dbReference type="CDD" id="cd16914">
    <property type="entry name" value="EcfT"/>
    <property type="match status" value="1"/>
</dbReference>
<comment type="subcellular location">
    <subcellularLocation>
        <location evidence="1">Membrane</location>
        <topology evidence="1">Multi-pass membrane protein</topology>
    </subcellularLocation>
</comment>
<feature type="transmembrane region" description="Helical" evidence="6">
    <location>
        <begin position="62"/>
        <end position="82"/>
    </location>
</feature>
<evidence type="ECO:0000313" key="7">
    <source>
        <dbReference type="EMBL" id="AJC12645.1"/>
    </source>
</evidence>
<evidence type="ECO:0000313" key="8">
    <source>
        <dbReference type="Proteomes" id="UP000031121"/>
    </source>
</evidence>
<dbReference type="KEGG" id="cbac:JI75_08300"/>
<feature type="transmembrane region" description="Helical" evidence="6">
    <location>
        <begin position="94"/>
        <end position="123"/>
    </location>
</feature>
<dbReference type="HOGENOM" id="CLU_056469_2_0_11"/>
<reference evidence="8" key="1">
    <citation type="submission" date="2014-08" db="EMBL/GenBank/DDBJ databases">
        <title>Coriobacteriaceae sp. complete genome.</title>
        <authorList>
            <person name="Looft T."/>
            <person name="Bayles D.O."/>
            <person name="Stanton T.B."/>
        </authorList>
    </citation>
    <scope>NUCLEOTIDE SEQUENCE [LARGE SCALE GENOMIC DNA]</scope>
    <source>
        <strain evidence="8">68-1-3</strain>
    </source>
</reference>
<feature type="transmembrane region" description="Helical" evidence="6">
    <location>
        <begin position="228"/>
        <end position="250"/>
    </location>
</feature>
<evidence type="ECO:0000256" key="5">
    <source>
        <dbReference type="ARBA" id="ARBA00023136"/>
    </source>
</evidence>
<dbReference type="STRING" id="1531429.JI75_08300"/>
<organism evidence="7 8">
    <name type="scientific">Berryella intestinalis</name>
    <dbReference type="NCBI Taxonomy" id="1531429"/>
    <lineage>
        <taxon>Bacteria</taxon>
        <taxon>Bacillati</taxon>
        <taxon>Actinomycetota</taxon>
        <taxon>Coriobacteriia</taxon>
        <taxon>Eggerthellales</taxon>
        <taxon>Eggerthellaceae</taxon>
        <taxon>Berryella</taxon>
    </lineage>
</organism>
<keyword evidence="2" id="KW-1003">Cell membrane</keyword>
<dbReference type="RefSeq" id="WP_039690085.1">
    <property type="nucleotide sequence ID" value="NZ_CP009302.1"/>
</dbReference>
<dbReference type="GO" id="GO:0005886">
    <property type="term" value="C:plasma membrane"/>
    <property type="evidence" value="ECO:0007669"/>
    <property type="project" value="UniProtKB-ARBA"/>
</dbReference>
<keyword evidence="3 6" id="KW-0812">Transmembrane</keyword>